<evidence type="ECO:0008006" key="4">
    <source>
        <dbReference type="Google" id="ProtNLM"/>
    </source>
</evidence>
<proteinExistence type="predicted"/>
<gene>
    <name evidence="2" type="ORF">AVEN_193099_1</name>
</gene>
<evidence type="ECO:0000256" key="1">
    <source>
        <dbReference type="SAM" id="SignalP"/>
    </source>
</evidence>
<accession>A0A4Y2AZX1</accession>
<evidence type="ECO:0000313" key="3">
    <source>
        <dbReference type="Proteomes" id="UP000499080"/>
    </source>
</evidence>
<dbReference type="AlphaFoldDB" id="A0A4Y2AZX1"/>
<feature type="signal peptide" evidence="1">
    <location>
        <begin position="1"/>
        <end position="23"/>
    </location>
</feature>
<keyword evidence="1" id="KW-0732">Signal</keyword>
<evidence type="ECO:0000313" key="2">
    <source>
        <dbReference type="EMBL" id="GBL85631.1"/>
    </source>
</evidence>
<organism evidence="2 3">
    <name type="scientific">Araneus ventricosus</name>
    <name type="common">Orbweaver spider</name>
    <name type="synonym">Epeira ventricosa</name>
    <dbReference type="NCBI Taxonomy" id="182803"/>
    <lineage>
        <taxon>Eukaryota</taxon>
        <taxon>Metazoa</taxon>
        <taxon>Ecdysozoa</taxon>
        <taxon>Arthropoda</taxon>
        <taxon>Chelicerata</taxon>
        <taxon>Arachnida</taxon>
        <taxon>Araneae</taxon>
        <taxon>Araneomorphae</taxon>
        <taxon>Entelegynae</taxon>
        <taxon>Araneoidea</taxon>
        <taxon>Araneidae</taxon>
        <taxon>Araneus</taxon>
    </lineage>
</organism>
<keyword evidence="3" id="KW-1185">Reference proteome</keyword>
<feature type="chain" id="PRO_5021287605" description="Secreted protein" evidence="1">
    <location>
        <begin position="24"/>
        <end position="100"/>
    </location>
</feature>
<dbReference type="Proteomes" id="UP000499080">
    <property type="component" value="Unassembled WGS sequence"/>
</dbReference>
<comment type="caution">
    <text evidence="2">The sequence shown here is derived from an EMBL/GenBank/DDBJ whole genome shotgun (WGS) entry which is preliminary data.</text>
</comment>
<protein>
    <recommendedName>
        <fullName evidence="4">Secreted protein</fullName>
    </recommendedName>
</protein>
<sequence length="100" mass="10785">MSSSAAEMVALLITTCVSPSCLRVPPPNADTTGIWCTGRGNALRTPFSSCDKFVKHAPLQSEEIGYLFFVLIWRNPSCNELWEQVNYAGATGNTTTPSTG</sequence>
<dbReference type="EMBL" id="BGPR01000044">
    <property type="protein sequence ID" value="GBL85631.1"/>
    <property type="molecule type" value="Genomic_DNA"/>
</dbReference>
<name>A0A4Y2AZX1_ARAVE</name>
<reference evidence="2 3" key="1">
    <citation type="journal article" date="2019" name="Sci. Rep.">
        <title>Orb-weaving spider Araneus ventricosus genome elucidates the spidroin gene catalogue.</title>
        <authorList>
            <person name="Kono N."/>
            <person name="Nakamura H."/>
            <person name="Ohtoshi R."/>
            <person name="Moran D.A.P."/>
            <person name="Shinohara A."/>
            <person name="Yoshida Y."/>
            <person name="Fujiwara M."/>
            <person name="Mori M."/>
            <person name="Tomita M."/>
            <person name="Arakawa K."/>
        </authorList>
    </citation>
    <scope>NUCLEOTIDE SEQUENCE [LARGE SCALE GENOMIC DNA]</scope>
</reference>